<evidence type="ECO:0000313" key="2">
    <source>
        <dbReference type="Proteomes" id="UP001567731"/>
    </source>
</evidence>
<protein>
    <submittedName>
        <fullName evidence="1">Phage tail assembly chaperone family protein, TAC</fullName>
    </submittedName>
</protein>
<gene>
    <name evidence="1" type="ORF">QVM81_07615</name>
</gene>
<dbReference type="Proteomes" id="UP001567731">
    <property type="component" value="Unassembled WGS sequence"/>
</dbReference>
<accession>A0ABV4JGI6</accession>
<keyword evidence="2" id="KW-1185">Reference proteome</keyword>
<organism evidence="1 2">
    <name type="scientific">Enterobacter rongchengensis</name>
    <dbReference type="NCBI Taxonomy" id="3030999"/>
    <lineage>
        <taxon>Bacteria</taxon>
        <taxon>Pseudomonadati</taxon>
        <taxon>Pseudomonadota</taxon>
        <taxon>Gammaproteobacteria</taxon>
        <taxon>Enterobacterales</taxon>
        <taxon>Enterobacteriaceae</taxon>
        <taxon>Enterobacter</taxon>
    </lineage>
</organism>
<dbReference type="InterPro" id="IPR024410">
    <property type="entry name" value="Phage_TAC_12"/>
</dbReference>
<dbReference type="Pfam" id="PF16459">
    <property type="entry name" value="Phage_TAC_13"/>
    <property type="match status" value="1"/>
</dbReference>
<dbReference type="RefSeq" id="WP_371196673.1">
    <property type="nucleotide sequence ID" value="NZ_JAUEHC010000013.1"/>
</dbReference>
<name>A0ABV4JGI6_9ENTR</name>
<reference evidence="1 2" key="1">
    <citation type="submission" date="2023-06" db="EMBL/GenBank/DDBJ databases">
        <title>Genome characterization of Enterobacterales and Pseudomonas spp isolates with different phenotypes to cefepime-taniborbactam.</title>
        <authorList>
            <person name="Hernandez-Garcia M."/>
            <person name="Garcia-Castillo M."/>
            <person name="Ruiz-Garbajosa P."/>
            <person name="Canton R."/>
        </authorList>
    </citation>
    <scope>NUCLEOTIDE SEQUENCE [LARGE SCALE GENOMIC DNA]</scope>
    <source>
        <strain evidence="1 2">A003</strain>
    </source>
</reference>
<evidence type="ECO:0000313" key="1">
    <source>
        <dbReference type="EMBL" id="MEZ4051440.1"/>
    </source>
</evidence>
<sequence length="104" mass="11863">MKLDFQEMMAQLAPKKEPVEINGFKFYVRPMSVSELAAAFQVSDNKEDRGDLMILACVQHENGEQVFETLEQVQSLYTTVRSKLYSAVQKASFLSETAHQIEKD</sequence>
<comment type="caution">
    <text evidence="1">The sequence shown here is derived from an EMBL/GenBank/DDBJ whole genome shotgun (WGS) entry which is preliminary data.</text>
</comment>
<proteinExistence type="predicted"/>
<dbReference type="EMBL" id="JAUEHC010000013">
    <property type="protein sequence ID" value="MEZ4051440.1"/>
    <property type="molecule type" value="Genomic_DNA"/>
</dbReference>